<dbReference type="RefSeq" id="WP_091758490.1">
    <property type="nucleotide sequence ID" value="NZ_FOHB01000004.1"/>
</dbReference>
<evidence type="ECO:0000313" key="3">
    <source>
        <dbReference type="Proteomes" id="UP000199019"/>
    </source>
</evidence>
<organism evidence="2 3">
    <name type="scientific">Pedococcus cremeus</name>
    <dbReference type="NCBI Taxonomy" id="587636"/>
    <lineage>
        <taxon>Bacteria</taxon>
        <taxon>Bacillati</taxon>
        <taxon>Actinomycetota</taxon>
        <taxon>Actinomycetes</taxon>
        <taxon>Micrococcales</taxon>
        <taxon>Intrasporangiaceae</taxon>
        <taxon>Pedococcus</taxon>
    </lineage>
</organism>
<dbReference type="Pfam" id="PF01370">
    <property type="entry name" value="Epimerase"/>
    <property type="match status" value="1"/>
</dbReference>
<dbReference type="STRING" id="587636.SAMN05216199_2443"/>
<feature type="domain" description="NAD-dependent epimerase/dehydratase" evidence="1">
    <location>
        <begin position="16"/>
        <end position="219"/>
    </location>
</feature>
<dbReference type="InterPro" id="IPR051783">
    <property type="entry name" value="NAD(P)-dependent_oxidoreduct"/>
</dbReference>
<dbReference type="SUPFAM" id="SSF51735">
    <property type="entry name" value="NAD(P)-binding Rossmann-fold domains"/>
    <property type="match status" value="1"/>
</dbReference>
<dbReference type="GO" id="GO:0005737">
    <property type="term" value="C:cytoplasm"/>
    <property type="evidence" value="ECO:0007669"/>
    <property type="project" value="TreeGrafter"/>
</dbReference>
<dbReference type="GO" id="GO:0004029">
    <property type="term" value="F:aldehyde dehydrogenase (NAD+) activity"/>
    <property type="evidence" value="ECO:0007669"/>
    <property type="project" value="TreeGrafter"/>
</dbReference>
<dbReference type="PANTHER" id="PTHR48079:SF6">
    <property type="entry name" value="NAD(P)-BINDING DOMAIN-CONTAINING PROTEIN-RELATED"/>
    <property type="match status" value="1"/>
</dbReference>
<proteinExistence type="predicted"/>
<dbReference type="Gene3D" id="3.40.50.720">
    <property type="entry name" value="NAD(P)-binding Rossmann-like Domain"/>
    <property type="match status" value="1"/>
</dbReference>
<dbReference type="Proteomes" id="UP000199019">
    <property type="component" value="Unassembled WGS sequence"/>
</dbReference>
<protein>
    <submittedName>
        <fullName evidence="2">Nucleoside-diphosphate-sugar epimerase</fullName>
    </submittedName>
</protein>
<keyword evidence="3" id="KW-1185">Reference proteome</keyword>
<dbReference type="OrthoDB" id="9787292at2"/>
<dbReference type="PANTHER" id="PTHR48079">
    <property type="entry name" value="PROTEIN YEEZ"/>
    <property type="match status" value="1"/>
</dbReference>
<name>A0A1H9VMY0_9MICO</name>
<accession>A0A1H9VMY0</accession>
<evidence type="ECO:0000259" key="1">
    <source>
        <dbReference type="Pfam" id="PF01370"/>
    </source>
</evidence>
<evidence type="ECO:0000313" key="2">
    <source>
        <dbReference type="EMBL" id="SES22929.1"/>
    </source>
</evidence>
<dbReference type="AlphaFoldDB" id="A0A1H9VMY0"/>
<gene>
    <name evidence="2" type="ORF">SAMN05216199_2443</name>
</gene>
<reference evidence="3" key="1">
    <citation type="submission" date="2016-10" db="EMBL/GenBank/DDBJ databases">
        <authorList>
            <person name="Varghese N."/>
            <person name="Submissions S."/>
        </authorList>
    </citation>
    <scope>NUCLEOTIDE SEQUENCE [LARGE SCALE GENOMIC DNA]</scope>
    <source>
        <strain evidence="3">CGMCC 1.6963</strain>
    </source>
</reference>
<dbReference type="InterPro" id="IPR036291">
    <property type="entry name" value="NAD(P)-bd_dom_sf"/>
</dbReference>
<dbReference type="InterPro" id="IPR001509">
    <property type="entry name" value="Epimerase_deHydtase"/>
</dbReference>
<dbReference type="EMBL" id="FOHB01000004">
    <property type="protein sequence ID" value="SES22929.1"/>
    <property type="molecule type" value="Genomic_DNA"/>
</dbReference>
<sequence length="311" mass="32561">MRHPQDPHARPHQRLLVIGASGYLGHVVTGRLLDEGHAVVALVRPADGSHALDYRVDTVEGDLRDPASVRASVTPDVDAVVHLATPLGDEAADAAALEALLSPLRDTGRTLLYTSGAWVLGALEGEADLLDEDSPTRPLPLVGYRHRLEGRVLAAAAEGVRGLVIRPGVAHGRGGGIPALLVDRAREDGAGRHVGEGLVRWPMVHVDDLADLFVMALRSAPAGSVLHGVAEEGVDTREIAAAAATAAGVSGTRAWPLAEAAAVLGEPFAEALACDQRVSAERTRRGLGWRPHRPTVVADLERGSYGTRSAA</sequence>